<dbReference type="Proteomes" id="UP000604046">
    <property type="component" value="Unassembled WGS sequence"/>
</dbReference>
<name>A0A812SEK9_9DINO</name>
<accession>A0A812SEK9</accession>
<keyword evidence="3" id="KW-1185">Reference proteome</keyword>
<evidence type="ECO:0000313" key="2">
    <source>
        <dbReference type="EMBL" id="CAE7479875.1"/>
    </source>
</evidence>
<dbReference type="AlphaFoldDB" id="A0A812SEK9"/>
<keyword evidence="1" id="KW-0732">Signal</keyword>
<sequence>MPRFVLTAALLLQKAWCDGDLSWSCDCSCHDSSYPSYPCGPGWTDFRCNMANCEERLSCFDGGDDNFGCSMLGDHAGPCCNDPAPEGWRGPGNITDWSCDCSCHDQGYFCGPGGTDSRCDAEGGVCRLESAYCYQSSGCQEEAGPCCNGDPPPGWTVYMGILEAWQASQPSHPISSACRTRINAAAVSIYLARSAAGWLH</sequence>
<proteinExistence type="predicted"/>
<dbReference type="EMBL" id="CAJNDS010002448">
    <property type="protein sequence ID" value="CAE7479875.1"/>
    <property type="molecule type" value="Genomic_DNA"/>
</dbReference>
<reference evidence="2" key="1">
    <citation type="submission" date="2021-02" db="EMBL/GenBank/DDBJ databases">
        <authorList>
            <person name="Dougan E. K."/>
            <person name="Rhodes N."/>
            <person name="Thang M."/>
            <person name="Chan C."/>
        </authorList>
    </citation>
    <scope>NUCLEOTIDE SEQUENCE</scope>
</reference>
<feature type="chain" id="PRO_5032806948" evidence="1">
    <location>
        <begin position="18"/>
        <end position="200"/>
    </location>
</feature>
<evidence type="ECO:0000256" key="1">
    <source>
        <dbReference type="SAM" id="SignalP"/>
    </source>
</evidence>
<feature type="signal peptide" evidence="1">
    <location>
        <begin position="1"/>
        <end position="17"/>
    </location>
</feature>
<organism evidence="2 3">
    <name type="scientific">Symbiodinium natans</name>
    <dbReference type="NCBI Taxonomy" id="878477"/>
    <lineage>
        <taxon>Eukaryota</taxon>
        <taxon>Sar</taxon>
        <taxon>Alveolata</taxon>
        <taxon>Dinophyceae</taxon>
        <taxon>Suessiales</taxon>
        <taxon>Symbiodiniaceae</taxon>
        <taxon>Symbiodinium</taxon>
    </lineage>
</organism>
<evidence type="ECO:0000313" key="3">
    <source>
        <dbReference type="Proteomes" id="UP000604046"/>
    </source>
</evidence>
<comment type="caution">
    <text evidence="2">The sequence shown here is derived from an EMBL/GenBank/DDBJ whole genome shotgun (WGS) entry which is preliminary data.</text>
</comment>
<protein>
    <submittedName>
        <fullName evidence="2">Uncharacterized protein</fullName>
    </submittedName>
</protein>
<gene>
    <name evidence="2" type="ORF">SNAT2548_LOCUS26946</name>
</gene>